<dbReference type="RefSeq" id="WP_353715258.1">
    <property type="nucleotide sequence ID" value="NZ_CP159307.1"/>
</dbReference>
<name>A0AAU8GEE6_9CHLR</name>
<proteinExistence type="predicted"/>
<accession>A0AAU8GEE6</accession>
<feature type="region of interest" description="Disordered" evidence="1">
    <location>
        <begin position="27"/>
        <end position="53"/>
    </location>
</feature>
<dbReference type="EMBL" id="CP159307">
    <property type="protein sequence ID" value="XCH34073.1"/>
    <property type="molecule type" value="Genomic_DNA"/>
</dbReference>
<dbReference type="AlphaFoldDB" id="A0AAU8GEE6"/>
<evidence type="ECO:0000256" key="1">
    <source>
        <dbReference type="SAM" id="MobiDB-lite"/>
    </source>
</evidence>
<gene>
    <name evidence="2" type="ORF">ABV300_04120</name>
</gene>
<sequence length="53" mass="6256">MRQAIGTNRYIDVSIVCRRISDLVGVPRRGMDTGRIDQHRQEQHDQGDREYEK</sequence>
<evidence type="ECO:0000313" key="2">
    <source>
        <dbReference type="EMBL" id="XCH34073.1"/>
    </source>
</evidence>
<organism evidence="2">
    <name type="scientific">Dehalogenimonas sp. 4OHTPN</name>
    <dbReference type="NCBI Taxonomy" id="3166643"/>
    <lineage>
        <taxon>Bacteria</taxon>
        <taxon>Bacillati</taxon>
        <taxon>Chloroflexota</taxon>
        <taxon>Dehalococcoidia</taxon>
        <taxon>Dehalococcoidales</taxon>
        <taxon>Dehalococcoidaceae</taxon>
        <taxon>Dehalogenimonas</taxon>
    </lineage>
</organism>
<reference evidence="2" key="1">
    <citation type="submission" date="2024-06" db="EMBL/GenBank/DDBJ databases">
        <title>A Novel Isolate, Dehalogenimonas sp. Strain 4OHTPN, Dechlorinates Aromatic 4 Hydroxy chlorothalonil by a Novel Reductive Dehalogenase.</title>
        <authorList>
            <person name="Liu G."/>
        </authorList>
    </citation>
    <scope>NUCLEOTIDE SEQUENCE</scope>
    <source>
        <strain evidence="2">4OHTPN</strain>
    </source>
</reference>
<feature type="compositionally biased region" description="Basic and acidic residues" evidence="1">
    <location>
        <begin position="29"/>
        <end position="53"/>
    </location>
</feature>
<protein>
    <submittedName>
        <fullName evidence="2">Uncharacterized protein</fullName>
    </submittedName>
</protein>